<dbReference type="InterPro" id="IPR028348">
    <property type="entry name" value="FAD-binding_protein"/>
</dbReference>
<dbReference type="Pfam" id="PF21688">
    <property type="entry name" value="FAD-depend_C"/>
    <property type="match status" value="1"/>
</dbReference>
<dbReference type="EMBL" id="AP025226">
    <property type="protein sequence ID" value="BDB97139.1"/>
    <property type="molecule type" value="Genomic_DNA"/>
</dbReference>
<dbReference type="PIRSF" id="PIRSF038984">
    <property type="entry name" value="FAD_binding_protein"/>
    <property type="match status" value="1"/>
</dbReference>
<evidence type="ECO:0000259" key="1">
    <source>
        <dbReference type="Pfam" id="PF21688"/>
    </source>
</evidence>
<dbReference type="PANTHER" id="PTHR43106">
    <property type="entry name" value="DEHYDROGENASE-RELATED"/>
    <property type="match status" value="1"/>
</dbReference>
<dbReference type="RefSeq" id="WP_229571166.1">
    <property type="nucleotide sequence ID" value="NZ_AP025226.1"/>
</dbReference>
<proteinExistence type="predicted"/>
<dbReference type="Proteomes" id="UP001319921">
    <property type="component" value="Chromosome"/>
</dbReference>
<dbReference type="AlphaFoldDB" id="A0AAQ4CMV8"/>
<name>A0AAQ4CMV8_9CREN</name>
<dbReference type="Gene3D" id="3.50.50.60">
    <property type="entry name" value="FAD/NAD(P)-binding domain"/>
    <property type="match status" value="2"/>
</dbReference>
<dbReference type="InterPro" id="IPR036188">
    <property type="entry name" value="FAD/NAD-bd_sf"/>
</dbReference>
<protein>
    <submittedName>
        <fullName evidence="2">FAD-dependent oxidoreductase</fullName>
    </submittedName>
</protein>
<dbReference type="PRINTS" id="PR00368">
    <property type="entry name" value="FADPNR"/>
</dbReference>
<sequence>MSNYDVVIIGGGPAGLFAAYEIINLAKENISNYKILLLDKGVRASKRVCPLLSPKERCTFCNPCHIMYGFGGAGTFSSGIINLRPDIGGELHELMRSWDKAQELINYVDDIFVKFGAPKDRIFEPNIEKVREIQRRAAKVGAEFVPIRQRHMGTDKTPYVIENMITYIEKRGIKIGELTEVLEIDKKGNQFILKTNRQEEIEAKIVLAAPGRAGAKWFYEQAKKLGVDTIPGPLDIGVRVEVESFVFDELTEAVWDPKVILYSKRYDDKVRTFCVNPRGYVMKEVYDDGTIGVNGETYVDRKSNNTNFAFLTTIKLSDPLEDTIEYGKSIARLMTRLGGGKPILQRLADLEKGRRSTWDRINRSTVKPTLKDVTPGDISMGLPYRVIDNLMDGLERLDNIAPGIYSSNTLLYAPEIKYYSVRVIVDHNMETVVDNLFAAGDGAGLSRGINVAAATGILAARGIAAKLGLD</sequence>
<dbReference type="GeneID" id="68864875"/>
<keyword evidence="3" id="KW-1185">Reference proteome</keyword>
<gene>
    <name evidence="2" type="ORF">SACC_01560</name>
</gene>
<dbReference type="InterPro" id="IPR049516">
    <property type="entry name" value="FAD-depend_C"/>
</dbReference>
<accession>A0AAQ4CMV8</accession>
<reference evidence="2 3" key="1">
    <citation type="journal article" date="2022" name="Microbiol. Resour. Announc.">
        <title>Complete Genome Sequence of the Hyperthermophilic and Acidophilic Archaeon Saccharolobus caldissimus Strain HS-3T.</title>
        <authorList>
            <person name="Sakai H.D."/>
            <person name="Kurosawa N."/>
        </authorList>
    </citation>
    <scope>NUCLEOTIDE SEQUENCE [LARGE SCALE GENOMIC DNA]</scope>
    <source>
        <strain evidence="2 3">JCM32116</strain>
    </source>
</reference>
<dbReference type="PANTHER" id="PTHR43106:SF1">
    <property type="entry name" value="DEHYDROGENASE-RELATED"/>
    <property type="match status" value="1"/>
</dbReference>
<evidence type="ECO:0000313" key="2">
    <source>
        <dbReference type="EMBL" id="BDB97139.1"/>
    </source>
</evidence>
<dbReference type="KEGG" id="scas:SACC_01560"/>
<organism evidence="2 3">
    <name type="scientific">Saccharolobus caldissimus</name>
    <dbReference type="NCBI Taxonomy" id="1702097"/>
    <lineage>
        <taxon>Archaea</taxon>
        <taxon>Thermoproteota</taxon>
        <taxon>Thermoprotei</taxon>
        <taxon>Sulfolobales</taxon>
        <taxon>Sulfolobaceae</taxon>
        <taxon>Saccharolobus</taxon>
    </lineage>
</organism>
<feature type="domain" description="FAD-dependent protein C-terminal" evidence="1">
    <location>
        <begin position="264"/>
        <end position="416"/>
    </location>
</feature>
<dbReference type="SUPFAM" id="SSF51905">
    <property type="entry name" value="FAD/NAD(P)-binding domain"/>
    <property type="match status" value="1"/>
</dbReference>
<evidence type="ECO:0000313" key="3">
    <source>
        <dbReference type="Proteomes" id="UP001319921"/>
    </source>
</evidence>